<dbReference type="EnsemblMetazoa" id="AATE009111-RA">
    <property type="protein sequence ID" value="AATE009111-PA.1"/>
    <property type="gene ID" value="AATE009111"/>
</dbReference>
<accession>A0A182J0P1</accession>
<feature type="region of interest" description="Disordered" evidence="1">
    <location>
        <begin position="428"/>
        <end position="456"/>
    </location>
</feature>
<evidence type="ECO:0000313" key="2">
    <source>
        <dbReference type="EnsemblMetazoa" id="AATE009111-PA.1"/>
    </source>
</evidence>
<feature type="compositionally biased region" description="Basic residues" evidence="1">
    <location>
        <begin position="638"/>
        <end position="647"/>
    </location>
</feature>
<proteinExistence type="predicted"/>
<dbReference type="AlphaFoldDB" id="A0A182J0P1"/>
<feature type="region of interest" description="Disordered" evidence="1">
    <location>
        <begin position="623"/>
        <end position="647"/>
    </location>
</feature>
<protein>
    <submittedName>
        <fullName evidence="2">Uncharacterized protein</fullName>
    </submittedName>
</protein>
<feature type="compositionally biased region" description="Low complexity" evidence="1">
    <location>
        <begin position="440"/>
        <end position="449"/>
    </location>
</feature>
<evidence type="ECO:0000256" key="1">
    <source>
        <dbReference type="SAM" id="MobiDB-lite"/>
    </source>
</evidence>
<feature type="region of interest" description="Disordered" evidence="1">
    <location>
        <begin position="252"/>
        <end position="330"/>
    </location>
</feature>
<sequence>MFVRLLMTIPYSASVSLWRSPSVPVREWTVPAQTVVRQTPEDGPTNFLVNESDEKKRTNRFEINQLRRKYFPKANTRKETQNAIAVTMRRDTVLLGCALLIFAGANLGEAHGHGQASVESLLAHDLSSHEGPGDNFNNDLARNFHSPRLEYNEWLPVGRGDPLKNDPTYDYSPPVLDRVRYWSEGGSKEKAAGNDILLLGVPSKKVSKDWNSVSPVARRNYYSAPNQLPTVLMPPPLGNYIGGPDSGAGFWGGSSAAASQRVDSQPGEGFKYRQTSGNSFPLQGTQYQGLKHSDPSLSQPITAQFQHHHQPQPQGATGFNRQQQQQQQHPYVTTIRLTTPAGDTVKRPLLKTILANEHSFPFTKTAMTSTVTEYTSGGFYDAQNINAMAQTIFHPPQTTEYLQPQPTKMVPKLGTEIRAPFVTPAGPFVTPVSTHHSPQMTPTTTMRTTSVPSEMNSPPTALGGPMMSMGSFSSQPVTTPPAPPAMTTDSIFAHYKQPTTPERWSPYLIIEGHSKVKTYGLNTNDTLMQLPRMVPVASTKDPIVRHVVNRDPNTGAELSVTHLATRRPPVYEVHTKRPAPKTTDQSDTTKREPSPVDTLLTLLDADTFGGMLKDDEDAAAVGNTLDGASSDGKDSKTRRNVRVARQV</sequence>
<feature type="region of interest" description="Disordered" evidence="1">
    <location>
        <begin position="571"/>
        <end position="596"/>
    </location>
</feature>
<reference evidence="2" key="1">
    <citation type="submission" date="2022-08" db="UniProtKB">
        <authorList>
            <consortium name="EnsemblMetazoa"/>
        </authorList>
    </citation>
    <scope>IDENTIFICATION</scope>
    <source>
        <strain evidence="2">EBRO</strain>
    </source>
</reference>
<feature type="compositionally biased region" description="Polar residues" evidence="1">
    <location>
        <begin position="273"/>
        <end position="288"/>
    </location>
</feature>
<organism evidence="2">
    <name type="scientific">Anopheles atroparvus</name>
    <name type="common">European mosquito</name>
    <dbReference type="NCBI Taxonomy" id="41427"/>
    <lineage>
        <taxon>Eukaryota</taxon>
        <taxon>Metazoa</taxon>
        <taxon>Ecdysozoa</taxon>
        <taxon>Arthropoda</taxon>
        <taxon>Hexapoda</taxon>
        <taxon>Insecta</taxon>
        <taxon>Pterygota</taxon>
        <taxon>Neoptera</taxon>
        <taxon>Endopterygota</taxon>
        <taxon>Diptera</taxon>
        <taxon>Nematocera</taxon>
        <taxon>Culicoidea</taxon>
        <taxon>Culicidae</taxon>
        <taxon>Anophelinae</taxon>
        <taxon>Anopheles</taxon>
    </lineage>
</organism>
<dbReference type="VEuPathDB" id="VectorBase:AATE009111"/>
<name>A0A182J0P1_ANOAO</name>